<name>A0ABN6H2E6_9BACT</name>
<evidence type="ECO:0000256" key="1">
    <source>
        <dbReference type="SAM" id="SignalP"/>
    </source>
</evidence>
<evidence type="ECO:0000313" key="3">
    <source>
        <dbReference type="Proteomes" id="UP001374893"/>
    </source>
</evidence>
<feature type="signal peptide" evidence="1">
    <location>
        <begin position="1"/>
        <end position="20"/>
    </location>
</feature>
<dbReference type="Proteomes" id="UP001374893">
    <property type="component" value="Chromosome"/>
</dbReference>
<accession>A0ABN6H2E6</accession>
<organism evidence="2 3">
    <name type="scientific">Haloferula helveola</name>
    <dbReference type="NCBI Taxonomy" id="490095"/>
    <lineage>
        <taxon>Bacteria</taxon>
        <taxon>Pseudomonadati</taxon>
        <taxon>Verrucomicrobiota</taxon>
        <taxon>Verrucomicrobiia</taxon>
        <taxon>Verrucomicrobiales</taxon>
        <taxon>Verrucomicrobiaceae</taxon>
        <taxon>Haloferula</taxon>
    </lineage>
</organism>
<reference evidence="2 3" key="1">
    <citation type="submission" date="2021-06" db="EMBL/GenBank/DDBJ databases">
        <title>Complete genome of Haloferula helveola possessing various polysaccharide degrading enzymes.</title>
        <authorList>
            <person name="Takami H."/>
            <person name="Huang C."/>
            <person name="Hamasaki K."/>
        </authorList>
    </citation>
    <scope>NUCLEOTIDE SEQUENCE [LARGE SCALE GENOMIC DNA]</scope>
    <source>
        <strain evidence="2 3">CN-1</strain>
    </source>
</reference>
<keyword evidence="3" id="KW-1185">Reference proteome</keyword>
<sequence length="361" mass="36961">MKPITSYALICAVSTIAAQAAVTDPVGYMTVPIPGTGGGSPSKLQIGNQGLLPNGPALVDDGTGVTFGSDGGGDFLEDSDGAWTAGDYVNGAVFSHVLEITSGAAHVGVLSWITSTTDTPAKIYTADDLSGAGAGAGYRVWETYTMASLFGNPPAATTLGSGATAASADTVQIYDPTTNTYTTFYYRVPTKGTPGWASDDGTILDPASYAIHPNDGLVLQRKQVGDGELVIEGSLKTGPGNILVQGDLGADTLNILATQHPVEQLTPANSGLYTGDAATGLLGAATASASDNILVFDAATNSYTTFYYRVPTKGTPGWVSDDAGILDPANYEFPSTGALLLIRRGGNDSFEWSVPEVTVAP</sequence>
<evidence type="ECO:0000313" key="2">
    <source>
        <dbReference type="EMBL" id="BCX47147.1"/>
    </source>
</evidence>
<keyword evidence="1" id="KW-0732">Signal</keyword>
<proteinExistence type="predicted"/>
<feature type="chain" id="PRO_5047436216" evidence="1">
    <location>
        <begin position="21"/>
        <end position="361"/>
    </location>
</feature>
<dbReference type="EMBL" id="AP024702">
    <property type="protein sequence ID" value="BCX47147.1"/>
    <property type="molecule type" value="Genomic_DNA"/>
</dbReference>
<gene>
    <name evidence="2" type="ORF">HAHE_10550</name>
</gene>
<dbReference type="RefSeq" id="WP_338689188.1">
    <property type="nucleotide sequence ID" value="NZ_AP024702.1"/>
</dbReference>
<protein>
    <submittedName>
        <fullName evidence="2">Uncharacterized protein</fullName>
    </submittedName>
</protein>